<feature type="non-terminal residue" evidence="1">
    <location>
        <position position="1"/>
    </location>
</feature>
<accession>A0A4E0QJ29</accession>
<dbReference type="AlphaFoldDB" id="A0A4E0QJ29"/>
<keyword evidence="2" id="KW-1185">Reference proteome</keyword>
<proteinExistence type="predicted"/>
<gene>
    <name evidence="1" type="ORF">PN36_34870</name>
</gene>
<organism evidence="1 2">
    <name type="scientific">Candidatus Thiomargarita nelsonii</name>
    <dbReference type="NCBI Taxonomy" id="1003181"/>
    <lineage>
        <taxon>Bacteria</taxon>
        <taxon>Pseudomonadati</taxon>
        <taxon>Pseudomonadota</taxon>
        <taxon>Gammaproteobacteria</taxon>
        <taxon>Thiotrichales</taxon>
        <taxon>Thiotrichaceae</taxon>
        <taxon>Thiomargarita</taxon>
    </lineage>
</organism>
<reference evidence="1 2" key="1">
    <citation type="journal article" date="2016" name="Front. Microbiol.">
        <title>Single-Cell (Meta-)Genomics of a Dimorphic Candidatus Thiomargarita nelsonii Reveals Genomic Plasticity.</title>
        <authorList>
            <person name="Flood B.E."/>
            <person name="Fliss P."/>
            <person name="Jones D.S."/>
            <person name="Dick G.J."/>
            <person name="Jain S."/>
            <person name="Kaster A.K."/>
            <person name="Winkel M."/>
            <person name="Mussmann M."/>
            <person name="Bailey J."/>
        </authorList>
    </citation>
    <scope>NUCLEOTIDE SEQUENCE [LARGE SCALE GENOMIC DNA]</scope>
    <source>
        <strain evidence="1">Hydrate Ridge</strain>
    </source>
</reference>
<evidence type="ECO:0000313" key="2">
    <source>
        <dbReference type="Proteomes" id="UP000030428"/>
    </source>
</evidence>
<protein>
    <submittedName>
        <fullName evidence="1">Uncharacterized protein</fullName>
    </submittedName>
</protein>
<dbReference type="Proteomes" id="UP000030428">
    <property type="component" value="Unassembled WGS sequence"/>
</dbReference>
<comment type="caution">
    <text evidence="1">The sequence shown here is derived from an EMBL/GenBank/DDBJ whole genome shotgun (WGS) entry which is preliminary data.</text>
</comment>
<evidence type="ECO:0000313" key="1">
    <source>
        <dbReference type="EMBL" id="TGN99719.1"/>
    </source>
</evidence>
<sequence length="123" mass="14535">LLEERTNRRYRQIENFSGLGDNSQIADRFAKFTVENIFPSVKIGKQFGDTYLKRADVSIFHQRLYSEFKDTSAQYYNLGIQSNWHLTNFYTIDATLSLGFARAWDQAGDSYDEFFLYIKLFRN</sequence>
<name>A0A4E0QJ29_9GAMM</name>
<dbReference type="EMBL" id="JSZA02000401">
    <property type="protein sequence ID" value="TGN99719.1"/>
    <property type="molecule type" value="Genomic_DNA"/>
</dbReference>